<evidence type="ECO:0000313" key="11">
    <source>
        <dbReference type="Proteomes" id="UP000092460"/>
    </source>
</evidence>
<dbReference type="EnsemblMetazoa" id="GPPI013286-RA">
    <property type="protein sequence ID" value="GPPI013286-PA"/>
    <property type="gene ID" value="GPPI013286"/>
</dbReference>
<keyword evidence="4" id="KW-0862">Zinc</keyword>
<name>A0A1B0AYT1_9MUSC</name>
<dbReference type="PANTHER" id="PTHR13173:SF10">
    <property type="entry name" value="WW DOMAIN-BINDING PROTEIN 4"/>
    <property type="match status" value="1"/>
</dbReference>
<reference evidence="11" key="1">
    <citation type="submission" date="2015-01" db="EMBL/GenBank/DDBJ databases">
        <authorList>
            <person name="Aksoy S."/>
            <person name="Warren W."/>
            <person name="Wilson R.K."/>
        </authorList>
    </citation>
    <scope>NUCLEOTIDE SEQUENCE [LARGE SCALE GENOMIC DNA]</scope>
    <source>
        <strain evidence="11">IAEA</strain>
    </source>
</reference>
<evidence type="ECO:0000256" key="4">
    <source>
        <dbReference type="ARBA" id="ARBA00022833"/>
    </source>
</evidence>
<dbReference type="Pfam" id="PF06220">
    <property type="entry name" value="zf-U1"/>
    <property type="match status" value="1"/>
</dbReference>
<dbReference type="Gene3D" id="3.30.160.60">
    <property type="entry name" value="Classic Zinc Finger"/>
    <property type="match status" value="1"/>
</dbReference>
<dbReference type="PROSITE" id="PS50171">
    <property type="entry name" value="ZF_MATRIN"/>
    <property type="match status" value="1"/>
</dbReference>
<proteinExistence type="predicted"/>
<dbReference type="InterPro" id="IPR000690">
    <property type="entry name" value="Matrin/U1-C_Znf_C2H2"/>
</dbReference>
<keyword evidence="11" id="KW-1185">Reference proteome</keyword>
<dbReference type="SMART" id="SM00451">
    <property type="entry name" value="ZnF_U1"/>
    <property type="match status" value="1"/>
</dbReference>
<sequence length="402" mass="46513">MNVFLTAQKQGIVFAAGADYWKSNDRKYCDFCKCWITDNKASISFHENGKRHRMNVTKRISDISRNSEKAEQERRKMDIEIRRMEEAAMRSYAKDIHTRGDLTAHCISTVLESPSPNVANTGILNGKPKQIDPLRLPGDDFNTNNAYQEALKKIDPSTIPEASLWVEGKNDDNCSYYWNVKTNESVWQAPKEGFLSWKEFQRINDLALQQQEMQQAEEAKRFRENVNEEVARYNRERLKLYRPIETAQQKKAEEERKQSYKTEEESKAPEIGKWQAVVEKPLPVPIDLELPKLDNYYVPPVITDQPSEPPIKRFKEKTVQSLDDEIISGTSSSFKKRKFAPKALRFCMYLVYLTKTMQTISRTKISSFVSRSQQAVDTFEHVCCRQTSPRLAPLEGLHGIVL</sequence>
<dbReference type="AlphaFoldDB" id="A0A1B0AYT1"/>
<feature type="domain" description="Matrin-type" evidence="9">
    <location>
        <begin position="27"/>
        <end position="58"/>
    </location>
</feature>
<dbReference type="GO" id="GO:0003723">
    <property type="term" value="F:RNA binding"/>
    <property type="evidence" value="ECO:0007669"/>
    <property type="project" value="TreeGrafter"/>
</dbReference>
<evidence type="ECO:0000259" key="8">
    <source>
        <dbReference type="PROSITE" id="PS50020"/>
    </source>
</evidence>
<dbReference type="InterPro" id="IPR003604">
    <property type="entry name" value="Matrin/U1-like-C_Znf_C2H2"/>
</dbReference>
<dbReference type="InterPro" id="IPR036236">
    <property type="entry name" value="Znf_C2H2_sf"/>
</dbReference>
<evidence type="ECO:0000256" key="2">
    <source>
        <dbReference type="ARBA" id="ARBA00022723"/>
    </source>
</evidence>
<evidence type="ECO:0000313" key="10">
    <source>
        <dbReference type="EnsemblMetazoa" id="GPPI013286-PA"/>
    </source>
</evidence>
<dbReference type="GO" id="GO:0000398">
    <property type="term" value="P:mRNA splicing, via spliceosome"/>
    <property type="evidence" value="ECO:0007669"/>
    <property type="project" value="InterPro"/>
</dbReference>
<dbReference type="InterPro" id="IPR001202">
    <property type="entry name" value="WW_dom"/>
</dbReference>
<evidence type="ECO:0000256" key="7">
    <source>
        <dbReference type="SAM" id="MobiDB-lite"/>
    </source>
</evidence>
<keyword evidence="2" id="KW-0479">Metal-binding</keyword>
<feature type="domain" description="WW" evidence="8">
    <location>
        <begin position="159"/>
        <end position="192"/>
    </location>
</feature>
<dbReference type="Proteomes" id="UP000092460">
    <property type="component" value="Unassembled WGS sequence"/>
</dbReference>
<dbReference type="InterPro" id="IPR013085">
    <property type="entry name" value="U1-CZ_Znf_C2H2"/>
</dbReference>
<protein>
    <recommendedName>
        <fullName evidence="12">WW domain-containing protein</fullName>
    </recommendedName>
</protein>
<evidence type="ECO:0000256" key="3">
    <source>
        <dbReference type="ARBA" id="ARBA00022771"/>
    </source>
</evidence>
<reference evidence="10" key="2">
    <citation type="submission" date="2020-05" db="UniProtKB">
        <authorList>
            <consortium name="EnsemblMetazoa"/>
        </authorList>
    </citation>
    <scope>IDENTIFICATION</scope>
    <source>
        <strain evidence="10">IAEA</strain>
    </source>
</reference>
<feature type="coiled-coil region" evidence="6">
    <location>
        <begin position="206"/>
        <end position="236"/>
    </location>
</feature>
<dbReference type="InterPro" id="IPR040023">
    <property type="entry name" value="WBP4"/>
</dbReference>
<dbReference type="VEuPathDB" id="VectorBase:GPPI013286"/>
<dbReference type="EMBL" id="JXJN01005944">
    <property type="status" value="NOT_ANNOTATED_CDS"/>
    <property type="molecule type" value="Genomic_DNA"/>
</dbReference>
<keyword evidence="3" id="KW-0863">Zinc-finger</keyword>
<comment type="subcellular location">
    <subcellularLocation>
        <location evidence="1">Nucleus</location>
    </subcellularLocation>
</comment>
<evidence type="ECO:0000256" key="6">
    <source>
        <dbReference type="SAM" id="Coils"/>
    </source>
</evidence>
<keyword evidence="6" id="KW-0175">Coiled coil</keyword>
<dbReference type="PANTHER" id="PTHR13173">
    <property type="entry name" value="WW DOMAIN BINDING PROTEIN 4"/>
    <property type="match status" value="1"/>
</dbReference>
<dbReference type="GO" id="GO:0008270">
    <property type="term" value="F:zinc ion binding"/>
    <property type="evidence" value="ECO:0007669"/>
    <property type="project" value="UniProtKB-KW"/>
</dbReference>
<dbReference type="SUPFAM" id="SSF51045">
    <property type="entry name" value="WW domain"/>
    <property type="match status" value="1"/>
</dbReference>
<evidence type="ECO:0000256" key="5">
    <source>
        <dbReference type="ARBA" id="ARBA00023242"/>
    </source>
</evidence>
<organism evidence="10 11">
    <name type="scientific">Glossina palpalis gambiensis</name>
    <dbReference type="NCBI Taxonomy" id="67801"/>
    <lineage>
        <taxon>Eukaryota</taxon>
        <taxon>Metazoa</taxon>
        <taxon>Ecdysozoa</taxon>
        <taxon>Arthropoda</taxon>
        <taxon>Hexapoda</taxon>
        <taxon>Insecta</taxon>
        <taxon>Pterygota</taxon>
        <taxon>Neoptera</taxon>
        <taxon>Endopterygota</taxon>
        <taxon>Diptera</taxon>
        <taxon>Brachycera</taxon>
        <taxon>Muscomorpha</taxon>
        <taxon>Hippoboscoidea</taxon>
        <taxon>Glossinidae</taxon>
        <taxon>Glossina</taxon>
    </lineage>
</organism>
<dbReference type="CDD" id="cd00201">
    <property type="entry name" value="WW"/>
    <property type="match status" value="1"/>
</dbReference>
<feature type="coiled-coil region" evidence="6">
    <location>
        <begin position="53"/>
        <end position="87"/>
    </location>
</feature>
<feature type="region of interest" description="Disordered" evidence="7">
    <location>
        <begin position="248"/>
        <end position="267"/>
    </location>
</feature>
<dbReference type="PROSITE" id="PS50020">
    <property type="entry name" value="WW_DOMAIN_2"/>
    <property type="match status" value="1"/>
</dbReference>
<evidence type="ECO:0008006" key="12">
    <source>
        <dbReference type="Google" id="ProtNLM"/>
    </source>
</evidence>
<dbReference type="Gene3D" id="2.20.70.10">
    <property type="match status" value="1"/>
</dbReference>
<keyword evidence="5" id="KW-0539">Nucleus</keyword>
<accession>A0A1B0AYT1</accession>
<evidence type="ECO:0000259" key="9">
    <source>
        <dbReference type="PROSITE" id="PS50171"/>
    </source>
</evidence>
<evidence type="ECO:0000256" key="1">
    <source>
        <dbReference type="ARBA" id="ARBA00004123"/>
    </source>
</evidence>
<dbReference type="GO" id="GO:0071011">
    <property type="term" value="C:precatalytic spliceosome"/>
    <property type="evidence" value="ECO:0007669"/>
    <property type="project" value="TreeGrafter"/>
</dbReference>
<dbReference type="InterPro" id="IPR036020">
    <property type="entry name" value="WW_dom_sf"/>
</dbReference>
<dbReference type="STRING" id="67801.A0A1B0AYT1"/>
<dbReference type="SUPFAM" id="SSF57667">
    <property type="entry name" value="beta-beta-alpha zinc fingers"/>
    <property type="match status" value="1"/>
</dbReference>
<dbReference type="SMART" id="SM00456">
    <property type="entry name" value="WW"/>
    <property type="match status" value="1"/>
</dbReference>